<dbReference type="EMBL" id="BDSA01000001">
    <property type="protein sequence ID" value="GBE59185.1"/>
    <property type="molecule type" value="Genomic_DNA"/>
</dbReference>
<dbReference type="AlphaFoldDB" id="A0A2H6K863"/>
<dbReference type="GO" id="GO:0004812">
    <property type="term" value="F:aminoacyl-tRNA ligase activity"/>
    <property type="evidence" value="ECO:0007669"/>
    <property type="project" value="UniProtKB-KW"/>
</dbReference>
<accession>A0A2H6K863</accession>
<evidence type="ECO:0000256" key="1">
    <source>
        <dbReference type="SAM" id="MobiDB-lite"/>
    </source>
</evidence>
<dbReference type="OrthoDB" id="365634at2759"/>
<dbReference type="VEuPathDB" id="PiroplasmaDB:BOVATA_006780"/>
<evidence type="ECO:0000313" key="3">
    <source>
        <dbReference type="Proteomes" id="UP000236319"/>
    </source>
</evidence>
<proteinExistence type="predicted"/>
<dbReference type="Proteomes" id="UP000236319">
    <property type="component" value="Unassembled WGS sequence"/>
</dbReference>
<keyword evidence="2" id="KW-0436">Ligase</keyword>
<feature type="region of interest" description="Disordered" evidence="1">
    <location>
        <begin position="141"/>
        <end position="223"/>
    </location>
</feature>
<protein>
    <submittedName>
        <fullName evidence="2">Phenylalanyl-tRNA synthetase subunit beta, putative</fullName>
    </submittedName>
</protein>
<feature type="compositionally biased region" description="Polar residues" evidence="1">
    <location>
        <begin position="193"/>
        <end position="220"/>
    </location>
</feature>
<keyword evidence="2" id="KW-0030">Aminoacyl-tRNA synthetase</keyword>
<comment type="caution">
    <text evidence="2">The sequence shown here is derived from an EMBL/GenBank/DDBJ whole genome shotgun (WGS) entry which is preliminary data.</text>
</comment>
<organism evidence="2 3">
    <name type="scientific">Babesia ovata</name>
    <dbReference type="NCBI Taxonomy" id="189622"/>
    <lineage>
        <taxon>Eukaryota</taxon>
        <taxon>Sar</taxon>
        <taxon>Alveolata</taxon>
        <taxon>Apicomplexa</taxon>
        <taxon>Aconoidasida</taxon>
        <taxon>Piroplasmida</taxon>
        <taxon>Babesiidae</taxon>
        <taxon>Babesia</taxon>
    </lineage>
</organism>
<reference evidence="2 3" key="1">
    <citation type="journal article" date="2017" name="BMC Genomics">
        <title>Whole-genome assembly of Babesia ovata and comparative genomics between closely related pathogens.</title>
        <authorList>
            <person name="Yamagishi J."/>
            <person name="Asada M."/>
            <person name="Hakimi H."/>
            <person name="Tanaka T.Q."/>
            <person name="Sugimoto C."/>
            <person name="Kawazu S."/>
        </authorList>
    </citation>
    <scope>NUCLEOTIDE SEQUENCE [LARGE SCALE GENOMIC DNA]</scope>
    <source>
        <strain evidence="2 3">Miyake</strain>
    </source>
</reference>
<gene>
    <name evidence="2" type="ORF">BOVATA_006780</name>
</gene>
<sequence>MDNDERAMTIDNGEDQGLVLPQRLDAVGVWDGNQATVFQHRGPVFHKLATAKRKGVLMLTTEETVYALLRTKFALLHEDTLERATAEELLCGIVAAREFERLLRVHVYLAVIAQGKVIERIPRNADPVKLNCPLECADGDEQRQDQAAAHASYRTSDPSLHGGTPPDLDEAIIGTLANNPQHTDKDYEHTGSGYRTSAAESTAPQTQPLSASPPCSQNLTEGKPWPATGKLNDVLQRIELDGAKCMPHELLQKFREICGTIYPVEPVTIYTPIFAIEGTPVYAVTADATCSNLLGSSATASAFNVRCPDDGLCLDASSNDVIKDHCETEAVDKDLGQISQCEEQQPGVENSHNGCITDDAGSEGANGRCIVAVSNFDTVYFLDLKNNITY</sequence>
<dbReference type="GeneID" id="39872955"/>
<evidence type="ECO:0000313" key="2">
    <source>
        <dbReference type="EMBL" id="GBE59185.1"/>
    </source>
</evidence>
<keyword evidence="3" id="KW-1185">Reference proteome</keyword>
<name>A0A2H6K863_9APIC</name>
<dbReference type="RefSeq" id="XP_028865428.1">
    <property type="nucleotide sequence ID" value="XM_029009595.1"/>
</dbReference>